<evidence type="ECO:0000259" key="8">
    <source>
        <dbReference type="Pfam" id="PF00326"/>
    </source>
</evidence>
<dbReference type="Gene3D" id="2.130.10.120">
    <property type="entry name" value="Prolyl oligopeptidase, N-terminal domain"/>
    <property type="match status" value="1"/>
</dbReference>
<feature type="domain" description="Peptidase S9A N-terminal" evidence="9">
    <location>
        <begin position="42"/>
        <end position="264"/>
    </location>
</feature>
<dbReference type="Proteomes" id="UP000013827">
    <property type="component" value="Unassembled WGS sequence"/>
</dbReference>
<dbReference type="PANTHER" id="PTHR11757">
    <property type="entry name" value="PROTEASE FAMILY S9A OLIGOPEPTIDASE"/>
    <property type="match status" value="1"/>
</dbReference>
<accession>A0A0D3I4Y8</accession>
<dbReference type="AlphaFoldDB" id="A0A0D3I4Y8"/>
<dbReference type="InterPro" id="IPR002470">
    <property type="entry name" value="Peptidase_S9A"/>
</dbReference>
<dbReference type="SUPFAM" id="SSF50993">
    <property type="entry name" value="Peptidase/esterase 'gauge' domain"/>
    <property type="match status" value="1"/>
</dbReference>
<keyword evidence="3 6" id="KW-0378">Hydrolase</keyword>
<proteinExistence type="inferred from homology"/>
<dbReference type="InterPro" id="IPR051543">
    <property type="entry name" value="Serine_Peptidase_S9A"/>
</dbReference>
<sequence length="636" mass="67518">MQQPLWETIDAPRPPSEAVTVLYGREDGKLKGVDEALLLDPPVALVDPHFRLRERDHEPTLRHIRAENAYADSVLEAMPGFSTTREGIFARLRASMPPPSPLLWWRGADAGGWEYSTRPSPAGPHPLYLRRRANAAAVELILDANAAPARLPSAHDPRMSYLGSVKGVSAFVPSPSGRYAAYTVDVTGEERFGLMVVELAPVPFLEGAGGESERPFEMVAHVADVDVDVAWGSDDSELYYASMDETGRPWRLHRLRLPSATRADRKEEVLEERAASVASAAGGFGGGFGGGKRKGGQSGKGGKMGKSGKAGKASSAASSDAASAAATATSSTVFEERDARFRLSFRRAAEGSRLLLHLASRDASEVWALPFMAAAGDDLAPETERRRWASGEASGGAWHCLAAREARLVYTADYGVRPRAGRRERKPTTFTDVVACARTLVASGLVRADSLALEGRSAGGLLVGATLNRAPELFACALASVPFLDAAGTLQDGALPLTANEWEEFGNPNEVGGHAAVLGFSPVHNVVPRARYPACLLLPALNDARTGFWEAHKFAIAIRSNGAGVEGGAAAEKEEKEDAAGAGVAAPRPVLVSTDEFGGHFRPADPEERARQRAKELAFIVCSLVGPPRRPAAGSA</sequence>
<evidence type="ECO:0000256" key="2">
    <source>
        <dbReference type="ARBA" id="ARBA00022670"/>
    </source>
</evidence>
<dbReference type="InterPro" id="IPR023302">
    <property type="entry name" value="Pept_S9A_N"/>
</dbReference>
<reference evidence="11" key="1">
    <citation type="journal article" date="2013" name="Nature">
        <title>Pan genome of the phytoplankton Emiliania underpins its global distribution.</title>
        <authorList>
            <person name="Read B.A."/>
            <person name="Kegel J."/>
            <person name="Klute M.J."/>
            <person name="Kuo A."/>
            <person name="Lefebvre S.C."/>
            <person name="Maumus F."/>
            <person name="Mayer C."/>
            <person name="Miller J."/>
            <person name="Monier A."/>
            <person name="Salamov A."/>
            <person name="Young J."/>
            <person name="Aguilar M."/>
            <person name="Claverie J.M."/>
            <person name="Frickenhaus S."/>
            <person name="Gonzalez K."/>
            <person name="Herman E.K."/>
            <person name="Lin Y.C."/>
            <person name="Napier J."/>
            <person name="Ogata H."/>
            <person name="Sarno A.F."/>
            <person name="Shmutz J."/>
            <person name="Schroeder D."/>
            <person name="de Vargas C."/>
            <person name="Verret F."/>
            <person name="von Dassow P."/>
            <person name="Valentin K."/>
            <person name="Van de Peer Y."/>
            <person name="Wheeler G."/>
            <person name="Dacks J.B."/>
            <person name="Delwiche C.F."/>
            <person name="Dyhrman S.T."/>
            <person name="Glockner G."/>
            <person name="John U."/>
            <person name="Richards T."/>
            <person name="Worden A.Z."/>
            <person name="Zhang X."/>
            <person name="Grigoriev I.V."/>
            <person name="Allen A.E."/>
            <person name="Bidle K."/>
            <person name="Borodovsky M."/>
            <person name="Bowler C."/>
            <person name="Brownlee C."/>
            <person name="Cock J.M."/>
            <person name="Elias M."/>
            <person name="Gladyshev V.N."/>
            <person name="Groth M."/>
            <person name="Guda C."/>
            <person name="Hadaegh A."/>
            <person name="Iglesias-Rodriguez M.D."/>
            <person name="Jenkins J."/>
            <person name="Jones B.M."/>
            <person name="Lawson T."/>
            <person name="Leese F."/>
            <person name="Lindquist E."/>
            <person name="Lobanov A."/>
            <person name="Lomsadze A."/>
            <person name="Malik S.B."/>
            <person name="Marsh M.E."/>
            <person name="Mackinder L."/>
            <person name="Mock T."/>
            <person name="Mueller-Roeber B."/>
            <person name="Pagarete A."/>
            <person name="Parker M."/>
            <person name="Probert I."/>
            <person name="Quesneville H."/>
            <person name="Raines C."/>
            <person name="Rensing S.A."/>
            <person name="Riano-Pachon D.M."/>
            <person name="Richier S."/>
            <person name="Rokitta S."/>
            <person name="Shiraiwa Y."/>
            <person name="Soanes D.M."/>
            <person name="van der Giezen M."/>
            <person name="Wahlund T.M."/>
            <person name="Williams B."/>
            <person name="Wilson W."/>
            <person name="Wolfe G."/>
            <person name="Wurch L.L."/>
        </authorList>
    </citation>
    <scope>NUCLEOTIDE SEQUENCE</scope>
</reference>
<protein>
    <recommendedName>
        <fullName evidence="6">Prolyl endopeptidase</fullName>
        <ecNumber evidence="6">3.4.21.-</ecNumber>
    </recommendedName>
</protein>
<feature type="region of interest" description="Disordered" evidence="7">
    <location>
        <begin position="288"/>
        <end position="317"/>
    </location>
</feature>
<dbReference type="Pfam" id="PF02897">
    <property type="entry name" value="Peptidase_S9_N"/>
    <property type="match status" value="1"/>
</dbReference>
<dbReference type="InterPro" id="IPR029058">
    <property type="entry name" value="AB_hydrolase_fold"/>
</dbReference>
<comment type="function">
    <text evidence="5">Serine peptidase whose precise substrate specificity remains unclear. Does not cleave peptides after a arginine or lysine residue. Regulates trans-Golgi network morphology and sorting by regulating the membrane binding of the AP-1 complex. May play a role in the regulation of synaptic vesicle exocytosis.</text>
</comment>
<keyword evidence="4 6" id="KW-0720">Serine protease</keyword>
<dbReference type="eggNOG" id="KOG2237">
    <property type="taxonomic scope" value="Eukaryota"/>
</dbReference>
<evidence type="ECO:0000313" key="10">
    <source>
        <dbReference type="EnsemblProtists" id="EOD06323"/>
    </source>
</evidence>
<evidence type="ECO:0000256" key="4">
    <source>
        <dbReference type="ARBA" id="ARBA00022825"/>
    </source>
</evidence>
<dbReference type="GO" id="GO:0004252">
    <property type="term" value="F:serine-type endopeptidase activity"/>
    <property type="evidence" value="ECO:0007669"/>
    <property type="project" value="UniProtKB-UniRule"/>
</dbReference>
<dbReference type="InterPro" id="IPR001375">
    <property type="entry name" value="Peptidase_S9_cat"/>
</dbReference>
<comment type="similarity">
    <text evidence="1 6">Belongs to the peptidase S9A family.</text>
</comment>
<dbReference type="RefSeq" id="XP_005758752.1">
    <property type="nucleotide sequence ID" value="XM_005758695.1"/>
</dbReference>
<evidence type="ECO:0000256" key="6">
    <source>
        <dbReference type="RuleBase" id="RU368024"/>
    </source>
</evidence>
<dbReference type="SUPFAM" id="SSF53474">
    <property type="entry name" value="alpha/beta-Hydrolases"/>
    <property type="match status" value="1"/>
</dbReference>
<name>A0A0D3I4Y8_EMIH1</name>
<evidence type="ECO:0000256" key="1">
    <source>
        <dbReference type="ARBA" id="ARBA00005228"/>
    </source>
</evidence>
<evidence type="ECO:0000259" key="9">
    <source>
        <dbReference type="Pfam" id="PF02897"/>
    </source>
</evidence>
<keyword evidence="11" id="KW-1185">Reference proteome</keyword>
<dbReference type="PRINTS" id="PR00862">
    <property type="entry name" value="PROLIGOPTASE"/>
</dbReference>
<feature type="compositionally biased region" description="Gly residues" evidence="7">
    <location>
        <begin position="288"/>
        <end position="305"/>
    </location>
</feature>
<dbReference type="STRING" id="2903.R1B9K5"/>
<evidence type="ECO:0000313" key="11">
    <source>
        <dbReference type="Proteomes" id="UP000013827"/>
    </source>
</evidence>
<dbReference type="PANTHER" id="PTHR11757:SF19">
    <property type="entry name" value="PROLYL ENDOPEPTIDASE-LIKE"/>
    <property type="match status" value="1"/>
</dbReference>
<evidence type="ECO:0000256" key="7">
    <source>
        <dbReference type="SAM" id="MobiDB-lite"/>
    </source>
</evidence>
<dbReference type="Gene3D" id="3.40.50.1820">
    <property type="entry name" value="alpha/beta hydrolase"/>
    <property type="match status" value="1"/>
</dbReference>
<evidence type="ECO:0000256" key="5">
    <source>
        <dbReference type="ARBA" id="ARBA00045448"/>
    </source>
</evidence>
<dbReference type="GO" id="GO:0006508">
    <property type="term" value="P:proteolysis"/>
    <property type="evidence" value="ECO:0007669"/>
    <property type="project" value="UniProtKB-KW"/>
</dbReference>
<evidence type="ECO:0000256" key="3">
    <source>
        <dbReference type="ARBA" id="ARBA00022801"/>
    </source>
</evidence>
<dbReference type="HOGENOM" id="CLU_430509_0_0_1"/>
<dbReference type="KEGG" id="ehx:EMIHUDRAFT_106837"/>
<dbReference type="EnsemblProtists" id="EOD06323">
    <property type="protein sequence ID" value="EOD06323"/>
    <property type="gene ID" value="EMIHUDRAFT_106837"/>
</dbReference>
<dbReference type="PaxDb" id="2903-EOD06323"/>
<keyword evidence="2 6" id="KW-0645">Protease</keyword>
<dbReference type="GeneID" id="17252501"/>
<organism evidence="10 11">
    <name type="scientific">Emiliania huxleyi (strain CCMP1516)</name>
    <dbReference type="NCBI Taxonomy" id="280463"/>
    <lineage>
        <taxon>Eukaryota</taxon>
        <taxon>Haptista</taxon>
        <taxon>Haptophyta</taxon>
        <taxon>Prymnesiophyceae</taxon>
        <taxon>Isochrysidales</taxon>
        <taxon>Noelaerhabdaceae</taxon>
        <taxon>Emiliania</taxon>
    </lineage>
</organism>
<dbReference type="Pfam" id="PF00326">
    <property type="entry name" value="Peptidase_S9"/>
    <property type="match status" value="1"/>
</dbReference>
<feature type="domain" description="Peptidase S9 prolyl oligopeptidase catalytic" evidence="8">
    <location>
        <begin position="419"/>
        <end position="564"/>
    </location>
</feature>
<reference evidence="10" key="2">
    <citation type="submission" date="2024-10" db="UniProtKB">
        <authorList>
            <consortium name="EnsemblProtists"/>
        </authorList>
    </citation>
    <scope>IDENTIFICATION</scope>
</reference>
<dbReference type="EC" id="3.4.21.-" evidence="6"/>